<feature type="region of interest" description="Disordered" evidence="1">
    <location>
        <begin position="58"/>
        <end position="131"/>
    </location>
</feature>
<proteinExistence type="predicted"/>
<gene>
    <name evidence="2" type="ORF">UFOPK3543_02571</name>
</gene>
<name>A0A6J7IFW4_9ZZZZ</name>
<dbReference type="AlphaFoldDB" id="A0A6J7IFW4"/>
<sequence>MLDGAERGLAFMVAGTAFDGQRALADLGQHRFDVEDVDDVGFETEAIETGLRHQDRIEFREAREPRDDVAPQARKTKIGTERGQLDAPSDGPRGHVGTGSEVGQPDADQHIARIRSFGHGRDHKTRRRDRR</sequence>
<organism evidence="2">
    <name type="scientific">freshwater metagenome</name>
    <dbReference type="NCBI Taxonomy" id="449393"/>
    <lineage>
        <taxon>unclassified sequences</taxon>
        <taxon>metagenomes</taxon>
        <taxon>ecological metagenomes</taxon>
    </lineage>
</organism>
<evidence type="ECO:0000313" key="2">
    <source>
        <dbReference type="EMBL" id="CAB4929476.1"/>
    </source>
</evidence>
<reference evidence="2" key="1">
    <citation type="submission" date="2020-05" db="EMBL/GenBank/DDBJ databases">
        <authorList>
            <person name="Chiriac C."/>
            <person name="Salcher M."/>
            <person name="Ghai R."/>
            <person name="Kavagutti S V."/>
        </authorList>
    </citation>
    <scope>NUCLEOTIDE SEQUENCE</scope>
</reference>
<dbReference type="EMBL" id="CAFBMH010000133">
    <property type="protein sequence ID" value="CAB4929476.1"/>
    <property type="molecule type" value="Genomic_DNA"/>
</dbReference>
<feature type="compositionally biased region" description="Basic and acidic residues" evidence="1">
    <location>
        <begin position="58"/>
        <end position="69"/>
    </location>
</feature>
<evidence type="ECO:0000256" key="1">
    <source>
        <dbReference type="SAM" id="MobiDB-lite"/>
    </source>
</evidence>
<accession>A0A6J7IFW4</accession>
<feature type="compositionally biased region" description="Basic residues" evidence="1">
    <location>
        <begin position="112"/>
        <end position="131"/>
    </location>
</feature>
<protein>
    <submittedName>
        <fullName evidence="2">Unannotated protein</fullName>
    </submittedName>
</protein>